<dbReference type="GO" id="GO:0016567">
    <property type="term" value="P:protein ubiquitination"/>
    <property type="evidence" value="ECO:0007669"/>
    <property type="project" value="InterPro"/>
</dbReference>
<reference evidence="4" key="1">
    <citation type="journal article" date="2018" name="DNA Res.">
        <title>Multiple hybrid de novo genome assembly of finger millet, an orphan allotetraploid crop.</title>
        <authorList>
            <person name="Hatakeyama M."/>
            <person name="Aluri S."/>
            <person name="Balachadran M.T."/>
            <person name="Sivarajan S.R."/>
            <person name="Patrignani A."/>
            <person name="Gruter S."/>
            <person name="Poveda L."/>
            <person name="Shimizu-Inatsugi R."/>
            <person name="Baeten J."/>
            <person name="Francoijs K.J."/>
            <person name="Nataraja K.N."/>
            <person name="Reddy Y.A.N."/>
            <person name="Phadnis S."/>
            <person name="Ravikumar R.L."/>
            <person name="Schlapbach R."/>
            <person name="Sreeman S.M."/>
            <person name="Shimizu K.K."/>
        </authorList>
    </citation>
    <scope>NUCLEOTIDE SEQUENCE</scope>
</reference>
<dbReference type="PROSITE" id="PS50097">
    <property type="entry name" value="BTB"/>
    <property type="match status" value="1"/>
</dbReference>
<dbReference type="EMBL" id="BQKI01000001">
    <property type="protein sequence ID" value="GJM84872.1"/>
    <property type="molecule type" value="Genomic_DNA"/>
</dbReference>
<evidence type="ECO:0000313" key="4">
    <source>
        <dbReference type="EMBL" id="GJM84872.1"/>
    </source>
</evidence>
<comment type="pathway">
    <text evidence="1">Protein modification; protein ubiquitination.</text>
</comment>
<comment type="similarity">
    <text evidence="2">Belongs to the Tdpoz family.</text>
</comment>
<protein>
    <recommendedName>
        <fullName evidence="3">BTB domain-containing protein</fullName>
    </recommendedName>
</protein>
<feature type="domain" description="BTB" evidence="3">
    <location>
        <begin position="60"/>
        <end position="133"/>
    </location>
</feature>
<dbReference type="InterPro" id="IPR000210">
    <property type="entry name" value="BTB/POZ_dom"/>
</dbReference>
<reference evidence="4" key="2">
    <citation type="submission" date="2021-12" db="EMBL/GenBank/DDBJ databases">
        <title>Resequencing data analysis of finger millet.</title>
        <authorList>
            <person name="Hatakeyama M."/>
            <person name="Aluri S."/>
            <person name="Balachadran M.T."/>
            <person name="Sivarajan S.R."/>
            <person name="Poveda L."/>
            <person name="Shimizu-Inatsugi R."/>
            <person name="Schlapbach R."/>
            <person name="Sreeman S.M."/>
            <person name="Shimizu K.K."/>
        </authorList>
    </citation>
    <scope>NUCLEOTIDE SEQUENCE</scope>
</reference>
<dbReference type="Gene3D" id="6.10.250.3030">
    <property type="match status" value="1"/>
</dbReference>
<dbReference type="PANTHER" id="PTHR26379">
    <property type="entry name" value="BTB/POZ AND MATH DOMAIN-CONTAINING PROTEIN 1"/>
    <property type="match status" value="1"/>
</dbReference>
<accession>A0AAV5BFY2</accession>
<name>A0AAV5BFY2_ELECO</name>
<dbReference type="Gene3D" id="3.30.710.10">
    <property type="entry name" value="Potassium Channel Kv1.1, Chain A"/>
    <property type="match status" value="1"/>
</dbReference>
<dbReference type="Pfam" id="PF24570">
    <property type="entry name" value="BACK_BPM_SPOP"/>
    <property type="match status" value="1"/>
</dbReference>
<gene>
    <name evidence="4" type="primary">ga00584</name>
    <name evidence="4" type="ORF">PR202_ga00584</name>
</gene>
<dbReference type="Proteomes" id="UP001054889">
    <property type="component" value="Unassembled WGS sequence"/>
</dbReference>
<organism evidence="4 5">
    <name type="scientific">Eleusine coracana subsp. coracana</name>
    <dbReference type="NCBI Taxonomy" id="191504"/>
    <lineage>
        <taxon>Eukaryota</taxon>
        <taxon>Viridiplantae</taxon>
        <taxon>Streptophyta</taxon>
        <taxon>Embryophyta</taxon>
        <taxon>Tracheophyta</taxon>
        <taxon>Spermatophyta</taxon>
        <taxon>Magnoliopsida</taxon>
        <taxon>Liliopsida</taxon>
        <taxon>Poales</taxon>
        <taxon>Poaceae</taxon>
        <taxon>PACMAD clade</taxon>
        <taxon>Chloridoideae</taxon>
        <taxon>Cynodonteae</taxon>
        <taxon>Eleusininae</taxon>
        <taxon>Eleusine</taxon>
    </lineage>
</organism>
<dbReference type="SMART" id="SM00225">
    <property type="entry name" value="BTB"/>
    <property type="match status" value="1"/>
</dbReference>
<dbReference type="InterPro" id="IPR045005">
    <property type="entry name" value="BPM1-6"/>
</dbReference>
<evidence type="ECO:0000259" key="3">
    <source>
        <dbReference type="PROSITE" id="PS50097"/>
    </source>
</evidence>
<dbReference type="SUPFAM" id="SSF54695">
    <property type="entry name" value="POZ domain"/>
    <property type="match status" value="1"/>
</dbReference>
<evidence type="ECO:0000313" key="5">
    <source>
        <dbReference type="Proteomes" id="UP001054889"/>
    </source>
</evidence>
<evidence type="ECO:0000256" key="2">
    <source>
        <dbReference type="ARBA" id="ARBA00010846"/>
    </source>
</evidence>
<dbReference type="InterPro" id="IPR056423">
    <property type="entry name" value="BACK_BPM_SPOP"/>
</dbReference>
<comment type="caution">
    <text evidence="4">The sequence shown here is derived from an EMBL/GenBank/DDBJ whole genome shotgun (WGS) entry which is preliminary data.</text>
</comment>
<dbReference type="Pfam" id="PF00651">
    <property type="entry name" value="BTB"/>
    <property type="match status" value="1"/>
</dbReference>
<dbReference type="PANTHER" id="PTHR26379:SF422">
    <property type="entry name" value="BTB DOMAIN-CONTAINING PROTEIN"/>
    <property type="match status" value="1"/>
</dbReference>
<proteinExistence type="inferred from homology"/>
<evidence type="ECO:0000256" key="1">
    <source>
        <dbReference type="ARBA" id="ARBA00004906"/>
    </source>
</evidence>
<dbReference type="AlphaFoldDB" id="A0AAV5BFY2"/>
<keyword evidence="5" id="KW-1185">Reference proteome</keyword>
<dbReference type="InterPro" id="IPR011333">
    <property type="entry name" value="SKP1/BTB/POZ_sf"/>
</dbReference>
<sequence length="223" mass="24872">MREFVESPECLVNDCFKIRVDIWVVTGSRSEDRGAMASVAAPPPDLHRHLGDLLVTGEGADVTFQVEDETFPAHRCVVAARSPVLKNELFCAMRWGRSASTAAEVCIRIHDVAPRVFGALLHFVYTDSLPSEMTGRLAEEEEVVVVQRLLEAADRFDMPRLKLTCEEKLCRCLDASKVATTIELAGQHRCRRLEKACVAFLRCPHVLNAVMATYGYGPELIRN</sequence>